<accession>A0A7T1WU06</accession>
<dbReference type="EMBL" id="CP048882">
    <property type="protein sequence ID" value="QPP09146.1"/>
    <property type="molecule type" value="Genomic_DNA"/>
</dbReference>
<keyword evidence="3 4" id="KW-0378">Hydrolase</keyword>
<evidence type="ECO:0000313" key="7">
    <source>
        <dbReference type="Proteomes" id="UP000595046"/>
    </source>
</evidence>
<evidence type="ECO:0000256" key="2">
    <source>
        <dbReference type="ARBA" id="ARBA00005582"/>
    </source>
</evidence>
<dbReference type="InterPro" id="IPR015797">
    <property type="entry name" value="NUDIX_hydrolase-like_dom_sf"/>
</dbReference>
<dbReference type="RefSeq" id="WP_197352921.1">
    <property type="nucleotide sequence ID" value="NZ_CP048882.1"/>
</dbReference>
<protein>
    <submittedName>
        <fullName evidence="6">NUDIX hydrolase</fullName>
    </submittedName>
</protein>
<dbReference type="AlphaFoldDB" id="A0A7T1WU06"/>
<proteinExistence type="inferred from homology"/>
<comment type="similarity">
    <text evidence="2 4">Belongs to the Nudix hydrolase family.</text>
</comment>
<dbReference type="CDD" id="cd02883">
    <property type="entry name" value="NUDIX_Hydrolase"/>
    <property type="match status" value="1"/>
</dbReference>
<evidence type="ECO:0000256" key="3">
    <source>
        <dbReference type="ARBA" id="ARBA00022801"/>
    </source>
</evidence>
<feature type="domain" description="Nudix hydrolase" evidence="5">
    <location>
        <begin position="10"/>
        <end position="138"/>
    </location>
</feature>
<reference evidence="7" key="1">
    <citation type="submission" date="2020-02" db="EMBL/GenBank/DDBJ databases">
        <title>Streptomyces sp. ASO4wet.</title>
        <authorList>
            <person name="Risdian C."/>
            <person name="Landwehr W."/>
            <person name="Schupp P."/>
            <person name="Wink J."/>
        </authorList>
    </citation>
    <scope>NUCLEOTIDE SEQUENCE [LARGE SCALE GENOMIC DNA]</scope>
    <source>
        <strain evidence="7">ASO4wet</strain>
    </source>
</reference>
<dbReference type="Gene3D" id="3.90.79.10">
    <property type="entry name" value="Nucleoside Triphosphate Pyrophosphohydrolase"/>
    <property type="match status" value="1"/>
</dbReference>
<keyword evidence="7" id="KW-1185">Reference proteome</keyword>
<dbReference type="InterPro" id="IPR020476">
    <property type="entry name" value="Nudix_hydrolase"/>
</dbReference>
<dbReference type="PANTHER" id="PTHR43046">
    <property type="entry name" value="GDP-MANNOSE MANNOSYL HYDROLASE"/>
    <property type="match status" value="1"/>
</dbReference>
<evidence type="ECO:0000259" key="5">
    <source>
        <dbReference type="PROSITE" id="PS51462"/>
    </source>
</evidence>
<gene>
    <name evidence="6" type="ORF">G4Z16_25100</name>
</gene>
<dbReference type="SUPFAM" id="SSF55811">
    <property type="entry name" value="Nudix"/>
    <property type="match status" value="1"/>
</dbReference>
<sequence>MSDAPVPAEEQRPAVAAAVVVHEGKVLMVRRRAQEGVLVWQFPAGEVEQGERPAQAAVRETREETGLTVRAVRHLGERMHPYTGRLISYTACEVVHGTASVADPDELAEVAWCGRSGLAEYVPYALHEPVRVYLGRTLAP</sequence>
<dbReference type="Proteomes" id="UP000595046">
    <property type="component" value="Chromosome"/>
</dbReference>
<evidence type="ECO:0000313" key="6">
    <source>
        <dbReference type="EMBL" id="QPP09146.1"/>
    </source>
</evidence>
<organism evidence="6 7">
    <name type="scientific">Streptomyces bathyalis</name>
    <dbReference type="NCBI Taxonomy" id="2710756"/>
    <lineage>
        <taxon>Bacteria</taxon>
        <taxon>Bacillati</taxon>
        <taxon>Actinomycetota</taxon>
        <taxon>Actinomycetes</taxon>
        <taxon>Kitasatosporales</taxon>
        <taxon>Streptomycetaceae</taxon>
        <taxon>Streptomyces</taxon>
    </lineage>
</organism>
<dbReference type="InterPro" id="IPR000086">
    <property type="entry name" value="NUDIX_hydrolase_dom"/>
</dbReference>
<dbReference type="KEGG" id="sbat:G4Z16_25100"/>
<dbReference type="PROSITE" id="PS51462">
    <property type="entry name" value="NUDIX"/>
    <property type="match status" value="1"/>
</dbReference>
<dbReference type="Pfam" id="PF00293">
    <property type="entry name" value="NUDIX"/>
    <property type="match status" value="1"/>
</dbReference>
<name>A0A7T1WU06_9ACTN</name>
<dbReference type="PROSITE" id="PS00893">
    <property type="entry name" value="NUDIX_BOX"/>
    <property type="match status" value="1"/>
</dbReference>
<evidence type="ECO:0000256" key="4">
    <source>
        <dbReference type="RuleBase" id="RU003476"/>
    </source>
</evidence>
<dbReference type="InterPro" id="IPR020084">
    <property type="entry name" value="NUDIX_hydrolase_CS"/>
</dbReference>
<comment type="cofactor">
    <cofactor evidence="1">
        <name>Mg(2+)</name>
        <dbReference type="ChEBI" id="CHEBI:18420"/>
    </cofactor>
</comment>
<dbReference type="PRINTS" id="PR00502">
    <property type="entry name" value="NUDIXFAMILY"/>
</dbReference>
<dbReference type="PANTHER" id="PTHR43046:SF14">
    <property type="entry name" value="MUTT_NUDIX FAMILY PROTEIN"/>
    <property type="match status" value="1"/>
</dbReference>
<dbReference type="GO" id="GO:0016787">
    <property type="term" value="F:hydrolase activity"/>
    <property type="evidence" value="ECO:0007669"/>
    <property type="project" value="UniProtKB-KW"/>
</dbReference>
<evidence type="ECO:0000256" key="1">
    <source>
        <dbReference type="ARBA" id="ARBA00001946"/>
    </source>
</evidence>